<keyword evidence="6" id="KW-0695">RNA-directed DNA polymerase</keyword>
<evidence type="ECO:0000313" key="9">
    <source>
        <dbReference type="Proteomes" id="UP000663879"/>
    </source>
</evidence>
<evidence type="ECO:0000256" key="4">
    <source>
        <dbReference type="ARBA" id="ARBA00022759"/>
    </source>
</evidence>
<evidence type="ECO:0000256" key="3">
    <source>
        <dbReference type="ARBA" id="ARBA00022722"/>
    </source>
</evidence>
<keyword evidence="2" id="KW-0548">Nucleotidyltransferase</keyword>
<keyword evidence="9" id="KW-1185">Reference proteome</keyword>
<protein>
    <recommendedName>
        <fullName evidence="7">Reverse transcriptase RNase H-like domain-containing protein</fullName>
    </recommendedName>
</protein>
<dbReference type="AlphaFoldDB" id="A0A814M6U6"/>
<reference evidence="8" key="1">
    <citation type="submission" date="2021-02" db="EMBL/GenBank/DDBJ databases">
        <authorList>
            <person name="Nowell W R."/>
        </authorList>
    </citation>
    <scope>NUCLEOTIDE SEQUENCE</scope>
    <source>
        <strain evidence="8">Ploen Becks lab</strain>
    </source>
</reference>
<dbReference type="OrthoDB" id="9950135at2759"/>
<keyword evidence="4" id="KW-0255">Endonuclease</keyword>
<dbReference type="InterPro" id="IPR041373">
    <property type="entry name" value="RT_RNaseH"/>
</dbReference>
<dbReference type="Gene3D" id="3.30.70.270">
    <property type="match status" value="1"/>
</dbReference>
<accession>A0A814M6U6</accession>
<comment type="caution">
    <text evidence="8">The sequence shown here is derived from an EMBL/GenBank/DDBJ whole genome shotgun (WGS) entry which is preliminary data.</text>
</comment>
<dbReference type="Pfam" id="PF17917">
    <property type="entry name" value="RT_RNaseH"/>
    <property type="match status" value="1"/>
</dbReference>
<dbReference type="GO" id="GO:0016787">
    <property type="term" value="F:hydrolase activity"/>
    <property type="evidence" value="ECO:0007669"/>
    <property type="project" value="UniProtKB-KW"/>
</dbReference>
<dbReference type="InterPro" id="IPR050951">
    <property type="entry name" value="Retrovirus_Pol_polyprotein"/>
</dbReference>
<dbReference type="PANTHER" id="PTHR37984">
    <property type="entry name" value="PROTEIN CBG26694"/>
    <property type="match status" value="1"/>
</dbReference>
<dbReference type="PANTHER" id="PTHR37984:SF5">
    <property type="entry name" value="PROTEIN NYNRIN-LIKE"/>
    <property type="match status" value="1"/>
</dbReference>
<sequence>MDPAKVRAIVDRKPPKNVKQVQLFLGATNYYRVFIKDYASIAHPLYNLLKKDVKFYWGLELDKAFYASGYAMGTILSQIDDNGNDSTERECLIVVWGIKENHKVLYGQTFDVVTDHIALKWLMSIKEPNEYTIPPKEHPAKTLAIKGVFNRIGIDLVFGLPETKEGYIVKGKTAVEIAEKFLRRHCEQNPDDWQKWIPYKNENWSSVGTEFQNDALEERVKEIRYLMEEGYPDALKNIKKSKAKQLETQNKSRTVVDTPIPIGTKVWISIPGLHDKLHPKYRGPYTFIGITKNDNYIVEDALKRKIEDTFPRQRLKIDTNPTNPGESDVYEVWMY</sequence>
<evidence type="ECO:0000313" key="8">
    <source>
        <dbReference type="EMBL" id="CAF1073560.1"/>
    </source>
</evidence>
<evidence type="ECO:0000256" key="5">
    <source>
        <dbReference type="ARBA" id="ARBA00022801"/>
    </source>
</evidence>
<name>A0A814M6U6_9BILA</name>
<evidence type="ECO:0000256" key="1">
    <source>
        <dbReference type="ARBA" id="ARBA00022679"/>
    </source>
</evidence>
<gene>
    <name evidence="8" type="ORF">OXX778_LOCUS19850</name>
</gene>
<evidence type="ECO:0000256" key="2">
    <source>
        <dbReference type="ARBA" id="ARBA00022695"/>
    </source>
</evidence>
<dbReference type="SUPFAM" id="SSF56672">
    <property type="entry name" value="DNA/RNA polymerases"/>
    <property type="match status" value="1"/>
</dbReference>
<dbReference type="InterPro" id="IPR043128">
    <property type="entry name" value="Rev_trsase/Diguanyl_cyclase"/>
</dbReference>
<keyword evidence="3" id="KW-0540">Nuclease</keyword>
<evidence type="ECO:0000259" key="7">
    <source>
        <dbReference type="Pfam" id="PF17917"/>
    </source>
</evidence>
<dbReference type="GO" id="GO:0003964">
    <property type="term" value="F:RNA-directed DNA polymerase activity"/>
    <property type="evidence" value="ECO:0007669"/>
    <property type="project" value="UniProtKB-KW"/>
</dbReference>
<dbReference type="FunFam" id="3.30.70.270:FF:000020">
    <property type="entry name" value="Transposon Tf2-6 polyprotein-like Protein"/>
    <property type="match status" value="1"/>
</dbReference>
<dbReference type="Proteomes" id="UP000663879">
    <property type="component" value="Unassembled WGS sequence"/>
</dbReference>
<dbReference type="EMBL" id="CAJNOC010006246">
    <property type="protein sequence ID" value="CAF1073560.1"/>
    <property type="molecule type" value="Genomic_DNA"/>
</dbReference>
<feature type="domain" description="Reverse transcriptase RNase H-like" evidence="7">
    <location>
        <begin position="86"/>
        <end position="129"/>
    </location>
</feature>
<keyword evidence="1" id="KW-0808">Transferase</keyword>
<evidence type="ECO:0000256" key="6">
    <source>
        <dbReference type="ARBA" id="ARBA00022918"/>
    </source>
</evidence>
<dbReference type="GO" id="GO:0004519">
    <property type="term" value="F:endonuclease activity"/>
    <property type="evidence" value="ECO:0007669"/>
    <property type="project" value="UniProtKB-KW"/>
</dbReference>
<proteinExistence type="predicted"/>
<keyword evidence="5" id="KW-0378">Hydrolase</keyword>
<organism evidence="8 9">
    <name type="scientific">Brachionus calyciflorus</name>
    <dbReference type="NCBI Taxonomy" id="104777"/>
    <lineage>
        <taxon>Eukaryota</taxon>
        <taxon>Metazoa</taxon>
        <taxon>Spiralia</taxon>
        <taxon>Gnathifera</taxon>
        <taxon>Rotifera</taxon>
        <taxon>Eurotatoria</taxon>
        <taxon>Monogononta</taxon>
        <taxon>Pseudotrocha</taxon>
        <taxon>Ploima</taxon>
        <taxon>Brachionidae</taxon>
        <taxon>Brachionus</taxon>
    </lineage>
</organism>
<dbReference type="InterPro" id="IPR043502">
    <property type="entry name" value="DNA/RNA_pol_sf"/>
</dbReference>